<keyword evidence="2" id="KW-1185">Reference proteome</keyword>
<dbReference type="WBParaSite" id="Csp11.Scaffold441.g1156.t1">
    <property type="protein sequence ID" value="Csp11.Scaffold441.g1156.t1"/>
    <property type="gene ID" value="Csp11.Scaffold441.g1156"/>
</dbReference>
<sequence>MSEAITITIDSDGKPIFTPTAASAVGSPVLTERRVSRETPTKKGETRSKSKKRSTSQKKKTTTTTITSQKPQRHENHWKKRKMSRFVVLFLKDNPSEL</sequence>
<evidence type="ECO:0000313" key="3">
    <source>
        <dbReference type="WBParaSite" id="Csp11.Scaffold441.g1156.t1"/>
    </source>
</evidence>
<reference evidence="3" key="1">
    <citation type="submission" date="2016-11" db="UniProtKB">
        <authorList>
            <consortium name="WormBaseParasite"/>
        </authorList>
    </citation>
    <scope>IDENTIFICATION</scope>
</reference>
<name>A0A1I7T075_9PELO</name>
<dbReference type="Proteomes" id="UP000095282">
    <property type="component" value="Unplaced"/>
</dbReference>
<organism evidence="2 3">
    <name type="scientific">Caenorhabditis tropicalis</name>
    <dbReference type="NCBI Taxonomy" id="1561998"/>
    <lineage>
        <taxon>Eukaryota</taxon>
        <taxon>Metazoa</taxon>
        <taxon>Ecdysozoa</taxon>
        <taxon>Nematoda</taxon>
        <taxon>Chromadorea</taxon>
        <taxon>Rhabditida</taxon>
        <taxon>Rhabditina</taxon>
        <taxon>Rhabditomorpha</taxon>
        <taxon>Rhabditoidea</taxon>
        <taxon>Rhabditidae</taxon>
        <taxon>Peloderinae</taxon>
        <taxon>Caenorhabditis</taxon>
    </lineage>
</organism>
<feature type="region of interest" description="Disordered" evidence="1">
    <location>
        <begin position="1"/>
        <end position="80"/>
    </location>
</feature>
<dbReference type="eggNOG" id="ENOG502THWU">
    <property type="taxonomic scope" value="Eukaryota"/>
</dbReference>
<dbReference type="AlphaFoldDB" id="A0A1I7T075"/>
<protein>
    <submittedName>
        <fullName evidence="3">Uncharacterized protein</fullName>
    </submittedName>
</protein>
<accession>A0A1I7T075</accession>
<proteinExistence type="predicted"/>
<feature type="compositionally biased region" description="Basic and acidic residues" evidence="1">
    <location>
        <begin position="31"/>
        <end position="48"/>
    </location>
</feature>
<evidence type="ECO:0000313" key="2">
    <source>
        <dbReference type="Proteomes" id="UP000095282"/>
    </source>
</evidence>
<feature type="compositionally biased region" description="Basic residues" evidence="1">
    <location>
        <begin position="49"/>
        <end position="61"/>
    </location>
</feature>
<evidence type="ECO:0000256" key="1">
    <source>
        <dbReference type="SAM" id="MobiDB-lite"/>
    </source>
</evidence>